<evidence type="ECO:0000313" key="2">
    <source>
        <dbReference type="EMBL" id="PBK92024.1"/>
    </source>
</evidence>
<keyword evidence="3" id="KW-1185">Reference proteome</keyword>
<protein>
    <submittedName>
        <fullName evidence="2">Uncharacterized protein</fullName>
    </submittedName>
</protein>
<keyword evidence="1" id="KW-1133">Transmembrane helix</keyword>
<proteinExistence type="predicted"/>
<dbReference type="OMA" id="AICIRED"/>
<dbReference type="Proteomes" id="UP000217790">
    <property type="component" value="Unassembled WGS sequence"/>
</dbReference>
<dbReference type="STRING" id="47427.A0A2H3DE02"/>
<dbReference type="EMBL" id="KZ293660">
    <property type="protein sequence ID" value="PBK92024.1"/>
    <property type="molecule type" value="Genomic_DNA"/>
</dbReference>
<keyword evidence="1" id="KW-0812">Transmembrane</keyword>
<evidence type="ECO:0000256" key="1">
    <source>
        <dbReference type="SAM" id="Phobius"/>
    </source>
</evidence>
<accession>A0A2H3DE02</accession>
<name>A0A2H3DE02_ARMGA</name>
<dbReference type="InterPro" id="IPR012337">
    <property type="entry name" value="RNaseH-like_sf"/>
</dbReference>
<dbReference type="AlphaFoldDB" id="A0A2H3DE02"/>
<organism evidence="2 3">
    <name type="scientific">Armillaria gallica</name>
    <name type="common">Bulbous honey fungus</name>
    <name type="synonym">Armillaria bulbosa</name>
    <dbReference type="NCBI Taxonomy" id="47427"/>
    <lineage>
        <taxon>Eukaryota</taxon>
        <taxon>Fungi</taxon>
        <taxon>Dikarya</taxon>
        <taxon>Basidiomycota</taxon>
        <taxon>Agaricomycotina</taxon>
        <taxon>Agaricomycetes</taxon>
        <taxon>Agaricomycetidae</taxon>
        <taxon>Agaricales</taxon>
        <taxon>Marasmiineae</taxon>
        <taxon>Physalacriaceae</taxon>
        <taxon>Armillaria</taxon>
    </lineage>
</organism>
<sequence length="563" mass="64216">MARVQIEEMEQLHKRNRLTLLVDGWEDKLKQSLYGTIASEVKQYPVVLGLEDVTGQRGSSEKVLAVVKNGMKSMGIEDGKLIIARTTDDPTVMQKFRQLFKEKYYWVLVFACFLHGLNTIIREIYTYLCMKKIISQSTRIVSFFNASHYWGGQLKEEAKKISVNQKLQTNTDTRWYALILQSLNIQDHKRALYEICLWPDAQKKIGGLLPVAVDVVKTVIYDMDYWTLLNQLIKINKPLVDAIRNLESCEANLADCMLEFIRCARAMTRLELEDGEDSGFFYHAKAVFNRRFHEMNTETHSLALFLHPLCRNLAVNQAAKACLFETMLKTALSIAKQEYYLVKGPFAGGKEDGLDWWETLPIRAKEHPLKALTSVLLSIVPHAADVERFFSQLGGTQTAKRCNLATDTFKLLGKLRTNYNYHLHQKAILEGKSVRRRHGHMHTHENPGLNTELVKELETNFTIVPPFMIQSGPMALSFEEDSYDEIMAEIEEAYKDIETDVVSPEEVDVDGSEILEGNVYNFDELARIDEGLAPAGFREESDHIGEPQSAASGWDIDTLMKTM</sequence>
<keyword evidence="1" id="KW-0472">Membrane</keyword>
<evidence type="ECO:0000313" key="3">
    <source>
        <dbReference type="Proteomes" id="UP000217790"/>
    </source>
</evidence>
<feature type="transmembrane region" description="Helical" evidence="1">
    <location>
        <begin position="104"/>
        <end position="121"/>
    </location>
</feature>
<gene>
    <name evidence="2" type="ORF">ARMGADRAFT_1046475</name>
</gene>
<reference evidence="3" key="1">
    <citation type="journal article" date="2017" name="Nat. Ecol. Evol.">
        <title>Genome expansion and lineage-specific genetic innovations in the forest pathogenic fungi Armillaria.</title>
        <authorList>
            <person name="Sipos G."/>
            <person name="Prasanna A.N."/>
            <person name="Walter M.C."/>
            <person name="O'Connor E."/>
            <person name="Balint B."/>
            <person name="Krizsan K."/>
            <person name="Kiss B."/>
            <person name="Hess J."/>
            <person name="Varga T."/>
            <person name="Slot J."/>
            <person name="Riley R."/>
            <person name="Boka B."/>
            <person name="Rigling D."/>
            <person name="Barry K."/>
            <person name="Lee J."/>
            <person name="Mihaltcheva S."/>
            <person name="LaButti K."/>
            <person name="Lipzen A."/>
            <person name="Waldron R."/>
            <person name="Moloney N.M."/>
            <person name="Sperisen C."/>
            <person name="Kredics L."/>
            <person name="Vagvoelgyi C."/>
            <person name="Patrignani A."/>
            <person name="Fitzpatrick D."/>
            <person name="Nagy I."/>
            <person name="Doyle S."/>
            <person name="Anderson J.B."/>
            <person name="Grigoriev I.V."/>
            <person name="Gueldener U."/>
            <person name="Muensterkoetter M."/>
            <person name="Nagy L.G."/>
        </authorList>
    </citation>
    <scope>NUCLEOTIDE SEQUENCE [LARGE SCALE GENOMIC DNA]</scope>
    <source>
        <strain evidence="3">Ar21-2</strain>
    </source>
</reference>
<dbReference type="OrthoDB" id="3226942at2759"/>
<dbReference type="InParanoid" id="A0A2H3DE02"/>
<dbReference type="SUPFAM" id="SSF53098">
    <property type="entry name" value="Ribonuclease H-like"/>
    <property type="match status" value="1"/>
</dbReference>